<dbReference type="InterPro" id="IPR009061">
    <property type="entry name" value="DNA-bd_dom_put_sf"/>
</dbReference>
<dbReference type="Pfam" id="PF12728">
    <property type="entry name" value="HTH_17"/>
    <property type="match status" value="1"/>
</dbReference>
<dbReference type="InterPro" id="IPR041657">
    <property type="entry name" value="HTH_17"/>
</dbReference>
<evidence type="ECO:0000313" key="3">
    <source>
        <dbReference type="EMBL" id="QBE94845.1"/>
    </source>
</evidence>
<feature type="domain" description="MEDS" evidence="2">
    <location>
        <begin position="69"/>
        <end position="209"/>
    </location>
</feature>
<evidence type="ECO:0000259" key="2">
    <source>
        <dbReference type="Pfam" id="PF14417"/>
    </source>
</evidence>
<dbReference type="GO" id="GO:0003677">
    <property type="term" value="F:DNA binding"/>
    <property type="evidence" value="ECO:0007669"/>
    <property type="project" value="UniProtKB-KW"/>
</dbReference>
<evidence type="ECO:0000313" key="4">
    <source>
        <dbReference type="Proteomes" id="UP000289794"/>
    </source>
</evidence>
<organism evidence="3 4">
    <name type="scientific">Blautia producta</name>
    <dbReference type="NCBI Taxonomy" id="33035"/>
    <lineage>
        <taxon>Bacteria</taxon>
        <taxon>Bacillati</taxon>
        <taxon>Bacillota</taxon>
        <taxon>Clostridia</taxon>
        <taxon>Lachnospirales</taxon>
        <taxon>Lachnospiraceae</taxon>
        <taxon>Blautia</taxon>
    </lineage>
</organism>
<dbReference type="NCBIfam" id="TIGR01764">
    <property type="entry name" value="excise"/>
    <property type="match status" value="1"/>
</dbReference>
<feature type="domain" description="Helix-turn-helix" evidence="1">
    <location>
        <begin position="4"/>
        <end position="51"/>
    </location>
</feature>
<dbReference type="KEGG" id="bpro:PMF13cell1_00338"/>
<dbReference type="SUPFAM" id="SSF46955">
    <property type="entry name" value="Putative DNA-binding domain"/>
    <property type="match status" value="1"/>
</dbReference>
<dbReference type="Proteomes" id="UP000289794">
    <property type="component" value="Chromosome"/>
</dbReference>
<keyword evidence="3" id="KW-0238">DNA-binding</keyword>
<sequence>MEKLLTVTEVAAYLRTTTTTIYRWLKQGRLSAVKIGKEWRISEEQLKSVMSSGSKISNSLWDKLNKKEHLLLITEKDSEITEFEVSFFRRALSEGAGIMKGCWWQETDKVCEQYERNGLDVKTLEKEGLLNVIDFQSLYRKEGVEGPLRAWSAGIESAVAKGHTRLWASGSPAMDCIGGNAEALLSFEARLNQAIQDMPVIGICPYSLENPGNYKNFSKLISLMDCHSGVVFYGKNQCKLLRQ</sequence>
<gene>
    <name evidence="3" type="ORF">PMF13cell1_00338</name>
</gene>
<protein>
    <submittedName>
        <fullName evidence="3">DNA-binding proteinA</fullName>
    </submittedName>
</protein>
<accession>A0A2S4GGN2</accession>
<name>A0A2S4GGN2_9FIRM</name>
<proteinExistence type="predicted"/>
<dbReference type="AlphaFoldDB" id="A0A2S4GGN2"/>
<dbReference type="OrthoDB" id="26294at2"/>
<dbReference type="RefSeq" id="WP_033139958.1">
    <property type="nucleotide sequence ID" value="NZ_CP035945.1"/>
</dbReference>
<dbReference type="EMBL" id="CP035945">
    <property type="protein sequence ID" value="QBE94845.1"/>
    <property type="molecule type" value="Genomic_DNA"/>
</dbReference>
<dbReference type="InterPro" id="IPR010093">
    <property type="entry name" value="SinI_DNA-bd"/>
</dbReference>
<reference evidence="3 4" key="1">
    <citation type="submission" date="2019-01" db="EMBL/GenBank/DDBJ databases">
        <title>PMF-metabolizing Aryl O-demethylase.</title>
        <authorList>
            <person name="Kim M."/>
        </authorList>
    </citation>
    <scope>NUCLEOTIDE SEQUENCE [LARGE SCALE GENOMIC DNA]</scope>
    <source>
        <strain evidence="3 4">PMF1</strain>
    </source>
</reference>
<dbReference type="InterPro" id="IPR025847">
    <property type="entry name" value="MEDS_domain"/>
</dbReference>
<evidence type="ECO:0000259" key="1">
    <source>
        <dbReference type="Pfam" id="PF12728"/>
    </source>
</evidence>
<dbReference type="Pfam" id="PF14417">
    <property type="entry name" value="MEDS"/>
    <property type="match status" value="1"/>
</dbReference>